<sequence length="560" mass="62721">MGSALIETNPSTSPNLKPLLGENYELILNQSMRNLLDEFHKGTSDFSHFVPVFFELMQARVDPRLESIWVYTALSFRSRASAKGDILNRVAVVKDLFQLLSACSGSSSSSKSIALLAPVVFEVYRLLFDLSGKELSSKRDKKVVKEIGSLIEVMLGYISVCSSGGSNEDNGLDGSIKCLDDLIRVWMYDGEGEEGVAAFFPLVSAEISRQFGGGECDVDSLAGVVIAEAFLLKMCMYCRVGVPRVDLEKELRSWAVASIAGFQNYYFYETVVKMLLELALPVTSLLGGDGLITVIVVVKLSSEDEVVLRKILYDAVILADYSFLNPEREIKLPVERLHRLALTQLIVTHEAIEFLREHGDRAKPISYVNAFSSSHLSSQLIKWVPNQIVMEGKVNRPNGSSPKALIKWLLNLEGQGIRIFDDSISRYRAKLVLDISKVDYEQPVGRADFKKLDDDLLFYVDKKREEEDGNKEDKETDDSMSAAFVSAARTMKLAEKDGERKRKKGSSIEKKKQIKFRKYKLHDNSNSERESSHFHDDGLSSGSEIENPLSDDEDMEVKEE</sequence>
<feature type="compositionally biased region" description="Basic and acidic residues" evidence="1">
    <location>
        <begin position="493"/>
        <end position="511"/>
    </location>
</feature>
<comment type="caution">
    <text evidence="2">The sequence shown here is derived from an EMBL/GenBank/DDBJ whole genome shotgun (WGS) entry which is preliminary data.</text>
</comment>
<organism evidence="2 3">
    <name type="scientific">Vitis vinifera</name>
    <name type="common">Grape</name>
    <dbReference type="NCBI Taxonomy" id="29760"/>
    <lineage>
        <taxon>Eukaryota</taxon>
        <taxon>Viridiplantae</taxon>
        <taxon>Streptophyta</taxon>
        <taxon>Embryophyta</taxon>
        <taxon>Tracheophyta</taxon>
        <taxon>Spermatophyta</taxon>
        <taxon>Magnoliopsida</taxon>
        <taxon>eudicotyledons</taxon>
        <taxon>Gunneridae</taxon>
        <taxon>Pentapetalae</taxon>
        <taxon>rosids</taxon>
        <taxon>Vitales</taxon>
        <taxon>Vitaceae</taxon>
        <taxon>Viteae</taxon>
        <taxon>Vitis</taxon>
    </lineage>
</organism>
<evidence type="ECO:0000313" key="2">
    <source>
        <dbReference type="EMBL" id="RVX05433.1"/>
    </source>
</evidence>
<proteinExistence type="predicted"/>
<feature type="region of interest" description="Disordered" evidence="1">
    <location>
        <begin position="493"/>
        <end position="560"/>
    </location>
</feature>
<protein>
    <submittedName>
        <fullName evidence="2">Uncharacterized protein</fullName>
    </submittedName>
</protein>
<dbReference type="Proteomes" id="UP000288805">
    <property type="component" value="Unassembled WGS sequence"/>
</dbReference>
<name>A0A438J957_VITVI</name>
<dbReference type="AlphaFoldDB" id="A0A438J957"/>
<evidence type="ECO:0000256" key="1">
    <source>
        <dbReference type="SAM" id="MobiDB-lite"/>
    </source>
</evidence>
<dbReference type="PANTHER" id="PTHR35505:SF5">
    <property type="entry name" value="SUBSTRATE CARRIER FAMILY PROTEIN"/>
    <property type="match status" value="1"/>
</dbReference>
<gene>
    <name evidence="2" type="ORF">CK203_013711</name>
</gene>
<accession>A0A438J957</accession>
<dbReference type="PANTHER" id="PTHR35505">
    <property type="entry name" value="OS01G0600300 PROTEIN"/>
    <property type="match status" value="1"/>
</dbReference>
<feature type="compositionally biased region" description="Basic and acidic residues" evidence="1">
    <location>
        <begin position="521"/>
        <end position="538"/>
    </location>
</feature>
<feature type="compositionally biased region" description="Acidic residues" evidence="1">
    <location>
        <begin position="549"/>
        <end position="560"/>
    </location>
</feature>
<reference evidence="2 3" key="1">
    <citation type="journal article" date="2018" name="PLoS Genet.">
        <title>Population sequencing reveals clonal diversity and ancestral inbreeding in the grapevine cultivar Chardonnay.</title>
        <authorList>
            <person name="Roach M.J."/>
            <person name="Johnson D.L."/>
            <person name="Bohlmann J."/>
            <person name="van Vuuren H.J."/>
            <person name="Jones S.J."/>
            <person name="Pretorius I.S."/>
            <person name="Schmidt S.A."/>
            <person name="Borneman A.R."/>
        </authorList>
    </citation>
    <scope>NUCLEOTIDE SEQUENCE [LARGE SCALE GENOMIC DNA]</scope>
    <source>
        <strain evidence="3">cv. Chardonnay</strain>
        <tissue evidence="2">Leaf</tissue>
    </source>
</reference>
<dbReference type="EMBL" id="QGNW01000056">
    <property type="protein sequence ID" value="RVX05433.1"/>
    <property type="molecule type" value="Genomic_DNA"/>
</dbReference>
<evidence type="ECO:0000313" key="3">
    <source>
        <dbReference type="Proteomes" id="UP000288805"/>
    </source>
</evidence>